<dbReference type="CDD" id="cd00130">
    <property type="entry name" value="PAS"/>
    <property type="match status" value="1"/>
</dbReference>
<comment type="caution">
    <text evidence="15">The sequence shown here is derived from an EMBL/GenBank/DDBJ whole genome shotgun (WGS) entry which is preliminary data.</text>
</comment>
<dbReference type="GO" id="GO:0034702">
    <property type="term" value="C:monoatomic ion channel complex"/>
    <property type="evidence" value="ECO:0007669"/>
    <property type="project" value="UniProtKB-KW"/>
</dbReference>
<feature type="region of interest" description="Disordered" evidence="13">
    <location>
        <begin position="203"/>
        <end position="248"/>
    </location>
</feature>
<comment type="subcellular location">
    <subcellularLocation>
        <location evidence="1">Membrane</location>
        <topology evidence="1">Multi-pass membrane protein</topology>
    </subcellularLocation>
</comment>
<dbReference type="InterPro" id="IPR050818">
    <property type="entry name" value="KCNH_animal-type"/>
</dbReference>
<organism evidence="15 16">
    <name type="scientific">Chloebia gouldiae</name>
    <name type="common">Gouldian finch</name>
    <name type="synonym">Erythrura gouldiae</name>
    <dbReference type="NCBI Taxonomy" id="44316"/>
    <lineage>
        <taxon>Eukaryota</taxon>
        <taxon>Metazoa</taxon>
        <taxon>Chordata</taxon>
        <taxon>Craniata</taxon>
        <taxon>Vertebrata</taxon>
        <taxon>Euteleostomi</taxon>
        <taxon>Archelosauria</taxon>
        <taxon>Archosauria</taxon>
        <taxon>Dinosauria</taxon>
        <taxon>Saurischia</taxon>
        <taxon>Theropoda</taxon>
        <taxon>Coelurosauria</taxon>
        <taxon>Aves</taxon>
        <taxon>Neognathae</taxon>
        <taxon>Neoaves</taxon>
        <taxon>Telluraves</taxon>
        <taxon>Australaves</taxon>
        <taxon>Passeriformes</taxon>
        <taxon>Passeroidea</taxon>
        <taxon>Passeridae</taxon>
        <taxon>Chloebia</taxon>
    </lineage>
</organism>
<dbReference type="PANTHER" id="PTHR10217:SF468">
    <property type="entry name" value="POTASSIUM VOLTAGE-GATED CHANNEL SUBFAMILY H MEMBER 6"/>
    <property type="match status" value="1"/>
</dbReference>
<dbReference type="EMBL" id="QUSF01000145">
    <property type="protein sequence ID" value="RLV89478.1"/>
    <property type="molecule type" value="Genomic_DNA"/>
</dbReference>
<evidence type="ECO:0000256" key="8">
    <source>
        <dbReference type="ARBA" id="ARBA00022989"/>
    </source>
</evidence>
<evidence type="ECO:0000256" key="4">
    <source>
        <dbReference type="ARBA" id="ARBA00022692"/>
    </source>
</evidence>
<dbReference type="InterPro" id="IPR000014">
    <property type="entry name" value="PAS"/>
</dbReference>
<keyword evidence="4" id="KW-0812">Transmembrane</keyword>
<accession>A0A3L8RX30</accession>
<dbReference type="GO" id="GO:0086013">
    <property type="term" value="P:membrane repolarization during cardiac muscle cell action potential"/>
    <property type="evidence" value="ECO:0007669"/>
    <property type="project" value="TreeGrafter"/>
</dbReference>
<name>A0A3L8RX30_CHLGU</name>
<keyword evidence="9" id="KW-0406">Ion transport</keyword>
<dbReference type="GO" id="GO:0005886">
    <property type="term" value="C:plasma membrane"/>
    <property type="evidence" value="ECO:0007669"/>
    <property type="project" value="TreeGrafter"/>
</dbReference>
<dbReference type="InterPro" id="IPR035965">
    <property type="entry name" value="PAS-like_dom_sf"/>
</dbReference>
<proteinExistence type="predicted"/>
<evidence type="ECO:0000313" key="15">
    <source>
        <dbReference type="EMBL" id="RLV89478.1"/>
    </source>
</evidence>
<dbReference type="NCBIfam" id="TIGR00229">
    <property type="entry name" value="sensory_box"/>
    <property type="match status" value="1"/>
</dbReference>
<evidence type="ECO:0000256" key="12">
    <source>
        <dbReference type="ARBA" id="ARBA00034430"/>
    </source>
</evidence>
<evidence type="ECO:0000259" key="14">
    <source>
        <dbReference type="Pfam" id="PF13426"/>
    </source>
</evidence>
<keyword evidence="16" id="KW-1185">Reference proteome</keyword>
<evidence type="ECO:0000256" key="7">
    <source>
        <dbReference type="ARBA" id="ARBA00022958"/>
    </source>
</evidence>
<evidence type="ECO:0000256" key="6">
    <source>
        <dbReference type="ARBA" id="ARBA00022882"/>
    </source>
</evidence>
<dbReference type="OrthoDB" id="432483at2759"/>
<keyword evidence="6" id="KW-0851">Voltage-gated channel</keyword>
<evidence type="ECO:0000256" key="11">
    <source>
        <dbReference type="ARBA" id="ARBA00023303"/>
    </source>
</evidence>
<sequence length="404" mass="45730">MPVRRGHVAPQNTYLDTIIRKFEGQNRKFLIANAQMENCAIIYCNDGFCEMFGYSRVEVMQQPCTCDFLTGPDTTKSSIAQLTQALLGSEECKLEILYYRKDTSCFRCLVDVVPVKNEEGVVIMFILNFEDLAQLIAKSSGRSLHQRLSHSWNKGEGRSLKFSLPSLRRLKIQRKSLPTSEFDGVAIDYGKPGGDSLILRDLKTSPKENCMQSETESLLEKERRPSLEADPTLQHSSPKQEPPMLGPRGSYPAWGFFRSRPGGSFHSLRRVSSLDNFEAARSEFQRKFRERRANSGRENPGALLEVLHKVRALRIFPAHTALLSAPLHPLSEASHVKPNPPNSTSDSDLMKYRTISQIPQFTLNFVEFNLEKHRSGSTTEIEIIAPHKVMERTQNVTEKVTQSL</sequence>
<keyword evidence="7" id="KW-0630">Potassium</keyword>
<feature type="compositionally biased region" description="Basic and acidic residues" evidence="13">
    <location>
        <begin position="218"/>
        <end position="227"/>
    </location>
</feature>
<keyword evidence="10" id="KW-0472">Membrane</keyword>
<dbReference type="GO" id="GO:0060307">
    <property type="term" value="P:regulation of ventricular cardiac muscle cell membrane repolarization"/>
    <property type="evidence" value="ECO:0007669"/>
    <property type="project" value="TreeGrafter"/>
</dbReference>
<dbReference type="AlphaFoldDB" id="A0A3L8RX30"/>
<evidence type="ECO:0000313" key="16">
    <source>
        <dbReference type="Proteomes" id="UP000276834"/>
    </source>
</evidence>
<keyword evidence="5" id="KW-0631">Potassium channel</keyword>
<dbReference type="GO" id="GO:0086091">
    <property type="term" value="P:regulation of heart rate by cardiac conduction"/>
    <property type="evidence" value="ECO:0007669"/>
    <property type="project" value="TreeGrafter"/>
</dbReference>
<evidence type="ECO:0000256" key="2">
    <source>
        <dbReference type="ARBA" id="ARBA00022448"/>
    </source>
</evidence>
<gene>
    <name evidence="15" type="ORF">DV515_00014865</name>
</gene>
<keyword evidence="11" id="KW-0407">Ion channel</keyword>
<dbReference type="PANTHER" id="PTHR10217">
    <property type="entry name" value="VOLTAGE AND LIGAND GATED POTASSIUM CHANNEL"/>
    <property type="match status" value="1"/>
</dbReference>
<dbReference type="Proteomes" id="UP000276834">
    <property type="component" value="Unassembled WGS sequence"/>
</dbReference>
<evidence type="ECO:0000256" key="1">
    <source>
        <dbReference type="ARBA" id="ARBA00004141"/>
    </source>
</evidence>
<evidence type="ECO:0000256" key="3">
    <source>
        <dbReference type="ARBA" id="ARBA00022538"/>
    </source>
</evidence>
<keyword evidence="2" id="KW-0813">Transport</keyword>
<comment type="catalytic activity">
    <reaction evidence="12">
        <text>K(+)(in) = K(+)(out)</text>
        <dbReference type="Rhea" id="RHEA:29463"/>
        <dbReference type="ChEBI" id="CHEBI:29103"/>
    </reaction>
</comment>
<dbReference type="Gene3D" id="3.30.450.20">
    <property type="entry name" value="PAS domain"/>
    <property type="match status" value="1"/>
</dbReference>
<dbReference type="GO" id="GO:0005242">
    <property type="term" value="F:inward rectifier potassium channel activity"/>
    <property type="evidence" value="ECO:0007669"/>
    <property type="project" value="TreeGrafter"/>
</dbReference>
<evidence type="ECO:0000256" key="5">
    <source>
        <dbReference type="ARBA" id="ARBA00022826"/>
    </source>
</evidence>
<keyword evidence="3" id="KW-0633">Potassium transport</keyword>
<dbReference type="FunFam" id="3.30.450.20:FF:000001">
    <property type="entry name" value="Potassium voltage-gated channel subfamily H member 7"/>
    <property type="match status" value="1"/>
</dbReference>
<evidence type="ECO:0000256" key="10">
    <source>
        <dbReference type="ARBA" id="ARBA00023136"/>
    </source>
</evidence>
<reference evidence="15 16" key="1">
    <citation type="journal article" date="2018" name="Proc. R. Soc. B">
        <title>A non-coding region near Follistatin controls head colour polymorphism in the Gouldian finch.</title>
        <authorList>
            <person name="Toomey M.B."/>
            <person name="Marques C.I."/>
            <person name="Andrade P."/>
            <person name="Araujo P.M."/>
            <person name="Sabatino S."/>
            <person name="Gazda M.A."/>
            <person name="Afonso S."/>
            <person name="Lopes R.J."/>
            <person name="Corbo J.C."/>
            <person name="Carneiro M."/>
        </authorList>
    </citation>
    <scope>NUCLEOTIDE SEQUENCE [LARGE SCALE GENOMIC DNA]</scope>
    <source>
        <strain evidence="15">Red01</strain>
        <tissue evidence="15">Muscle</tissue>
    </source>
</reference>
<dbReference type="SUPFAM" id="SSF55785">
    <property type="entry name" value="PYP-like sensor domain (PAS domain)"/>
    <property type="match status" value="1"/>
</dbReference>
<evidence type="ECO:0000256" key="13">
    <source>
        <dbReference type="SAM" id="MobiDB-lite"/>
    </source>
</evidence>
<evidence type="ECO:0000256" key="9">
    <source>
        <dbReference type="ARBA" id="ARBA00023065"/>
    </source>
</evidence>
<feature type="domain" description="PAS" evidence="14">
    <location>
        <begin position="36"/>
        <end position="132"/>
    </location>
</feature>
<protein>
    <recommendedName>
        <fullName evidence="14">PAS domain-containing protein</fullName>
    </recommendedName>
</protein>
<keyword evidence="8" id="KW-1133">Transmembrane helix</keyword>
<dbReference type="Pfam" id="PF13426">
    <property type="entry name" value="PAS_9"/>
    <property type="match status" value="1"/>
</dbReference>